<keyword evidence="1" id="KW-0472">Membrane</keyword>
<reference evidence="2" key="1">
    <citation type="journal article" date="2020" name="Stud. Mycol.">
        <title>101 Dothideomycetes genomes: a test case for predicting lifestyles and emergence of pathogens.</title>
        <authorList>
            <person name="Haridas S."/>
            <person name="Albert R."/>
            <person name="Binder M."/>
            <person name="Bloem J."/>
            <person name="Labutti K."/>
            <person name="Salamov A."/>
            <person name="Andreopoulos B."/>
            <person name="Baker S."/>
            <person name="Barry K."/>
            <person name="Bills G."/>
            <person name="Bluhm B."/>
            <person name="Cannon C."/>
            <person name="Castanera R."/>
            <person name="Culley D."/>
            <person name="Daum C."/>
            <person name="Ezra D."/>
            <person name="Gonzalez J."/>
            <person name="Henrissat B."/>
            <person name="Kuo A."/>
            <person name="Liang C."/>
            <person name="Lipzen A."/>
            <person name="Lutzoni F."/>
            <person name="Magnuson J."/>
            <person name="Mondo S."/>
            <person name="Nolan M."/>
            <person name="Ohm R."/>
            <person name="Pangilinan J."/>
            <person name="Park H.-J."/>
            <person name="Ramirez L."/>
            <person name="Alfaro M."/>
            <person name="Sun H."/>
            <person name="Tritt A."/>
            <person name="Yoshinaga Y."/>
            <person name="Zwiers L.-H."/>
            <person name="Turgeon B."/>
            <person name="Goodwin S."/>
            <person name="Spatafora J."/>
            <person name="Crous P."/>
            <person name="Grigoriev I."/>
        </authorList>
    </citation>
    <scope>NUCLEOTIDE SEQUENCE</scope>
    <source>
        <strain evidence="2">CBS 279.74</strain>
    </source>
</reference>
<evidence type="ECO:0000313" key="3">
    <source>
        <dbReference type="Proteomes" id="UP000799428"/>
    </source>
</evidence>
<dbReference type="EMBL" id="MU005769">
    <property type="protein sequence ID" value="KAF2710013.1"/>
    <property type="molecule type" value="Genomic_DNA"/>
</dbReference>
<keyword evidence="1" id="KW-0812">Transmembrane</keyword>
<dbReference type="AlphaFoldDB" id="A0A6G1KBK2"/>
<gene>
    <name evidence="2" type="ORF">K504DRAFT_466456</name>
</gene>
<dbReference type="Proteomes" id="UP000799428">
    <property type="component" value="Unassembled WGS sequence"/>
</dbReference>
<keyword evidence="1" id="KW-1133">Transmembrane helix</keyword>
<evidence type="ECO:0000256" key="1">
    <source>
        <dbReference type="SAM" id="Phobius"/>
    </source>
</evidence>
<keyword evidence="3" id="KW-1185">Reference proteome</keyword>
<protein>
    <submittedName>
        <fullName evidence="2">Uncharacterized protein</fullName>
    </submittedName>
</protein>
<organism evidence="2 3">
    <name type="scientific">Pleomassaria siparia CBS 279.74</name>
    <dbReference type="NCBI Taxonomy" id="1314801"/>
    <lineage>
        <taxon>Eukaryota</taxon>
        <taxon>Fungi</taxon>
        <taxon>Dikarya</taxon>
        <taxon>Ascomycota</taxon>
        <taxon>Pezizomycotina</taxon>
        <taxon>Dothideomycetes</taxon>
        <taxon>Pleosporomycetidae</taxon>
        <taxon>Pleosporales</taxon>
        <taxon>Pleomassariaceae</taxon>
        <taxon>Pleomassaria</taxon>
    </lineage>
</organism>
<accession>A0A6G1KBK2</accession>
<sequence length="93" mass="10268">MLSITFAIVVVITMMHYLLNLLEQVQEPLIHSIEHILEKLGVACDPPESIESTESTESETPYVTVPGRASELRLMPTVPLIEMPMGGMNCAVM</sequence>
<evidence type="ECO:0000313" key="2">
    <source>
        <dbReference type="EMBL" id="KAF2710013.1"/>
    </source>
</evidence>
<proteinExistence type="predicted"/>
<feature type="transmembrane region" description="Helical" evidence="1">
    <location>
        <begin position="6"/>
        <end position="22"/>
    </location>
</feature>
<name>A0A6G1KBK2_9PLEO</name>